<name>A0ABR2DL71_9ROSI</name>
<proteinExistence type="predicted"/>
<protein>
    <submittedName>
        <fullName evidence="2">Uncharacterized protein</fullName>
    </submittedName>
</protein>
<comment type="caution">
    <text evidence="2">The sequence shown here is derived from an EMBL/GenBank/DDBJ whole genome shotgun (WGS) entry which is preliminary data.</text>
</comment>
<sequence length="144" mass="14992">MLSTRLNSEPRESSPVAPAAPSVDPVTSDLMVDSGSIACSSDSILGSREEEHAVGDIDNTGDSVEIHAVEVAAEVATDPVISDVEAIEEGTSVVVIPFVSTRGDEVDSTVAPSSICSSQKQIERHVSFIVGRKKSGVNVRSGLE</sequence>
<evidence type="ECO:0000313" key="2">
    <source>
        <dbReference type="EMBL" id="KAK8539497.1"/>
    </source>
</evidence>
<dbReference type="Proteomes" id="UP001472677">
    <property type="component" value="Unassembled WGS sequence"/>
</dbReference>
<evidence type="ECO:0000256" key="1">
    <source>
        <dbReference type="SAM" id="MobiDB-lite"/>
    </source>
</evidence>
<feature type="region of interest" description="Disordered" evidence="1">
    <location>
        <begin position="1"/>
        <end position="28"/>
    </location>
</feature>
<evidence type="ECO:0000313" key="3">
    <source>
        <dbReference type="Proteomes" id="UP001472677"/>
    </source>
</evidence>
<keyword evidence="3" id="KW-1185">Reference proteome</keyword>
<organism evidence="2 3">
    <name type="scientific">Hibiscus sabdariffa</name>
    <name type="common">roselle</name>
    <dbReference type="NCBI Taxonomy" id="183260"/>
    <lineage>
        <taxon>Eukaryota</taxon>
        <taxon>Viridiplantae</taxon>
        <taxon>Streptophyta</taxon>
        <taxon>Embryophyta</taxon>
        <taxon>Tracheophyta</taxon>
        <taxon>Spermatophyta</taxon>
        <taxon>Magnoliopsida</taxon>
        <taxon>eudicotyledons</taxon>
        <taxon>Gunneridae</taxon>
        <taxon>Pentapetalae</taxon>
        <taxon>rosids</taxon>
        <taxon>malvids</taxon>
        <taxon>Malvales</taxon>
        <taxon>Malvaceae</taxon>
        <taxon>Malvoideae</taxon>
        <taxon>Hibiscus</taxon>
    </lineage>
</organism>
<feature type="compositionally biased region" description="Low complexity" evidence="1">
    <location>
        <begin position="13"/>
        <end position="26"/>
    </location>
</feature>
<reference evidence="2 3" key="1">
    <citation type="journal article" date="2024" name="G3 (Bethesda)">
        <title>Genome assembly of Hibiscus sabdariffa L. provides insights into metabolisms of medicinal natural products.</title>
        <authorList>
            <person name="Kim T."/>
        </authorList>
    </citation>
    <scope>NUCLEOTIDE SEQUENCE [LARGE SCALE GENOMIC DNA]</scope>
    <source>
        <strain evidence="2">TK-2024</strain>
        <tissue evidence="2">Old leaves</tissue>
    </source>
</reference>
<gene>
    <name evidence="2" type="ORF">V6N12_043122</name>
</gene>
<accession>A0ABR2DL71</accession>
<dbReference type="EMBL" id="JBBPBM010000026">
    <property type="protein sequence ID" value="KAK8539497.1"/>
    <property type="molecule type" value="Genomic_DNA"/>
</dbReference>